<feature type="domain" description="NAD-dependent epimerase/dehydratase" evidence="1">
    <location>
        <begin position="3"/>
        <end position="217"/>
    </location>
</feature>
<sequence length="327" mass="36518">MKILMLGGTRFVGRHIVEECLRRGDDVTVLYRGRSPSPFAGITRHVLTDRRAPTVEAAAVLAEPWDAVIDTSARDVDDLRPVLPLLGGVGRYLFVSSCGVYRRTPGRHGLTERAPTIAADVSHPVRASATRKLRCERYLRRRLDRTDVPLLTARLGLVIGRYDDSERLAYWLERALRGGDVLVPMDDRQAIQLVDAVDVARFLRDAIDQRRTGVLNVAGARTTARTLVDTVLTSAGRAVAPCRVGEEFALAHRLQPWTEIPLWLPASSPELALMSVDNSRATDAGLTLRPLADSITDALGWQALRRSWSQRWLDHAREQDLIKRWRG</sequence>
<dbReference type="Proteomes" id="UP000198906">
    <property type="component" value="Unassembled WGS sequence"/>
</dbReference>
<dbReference type="Gene3D" id="3.40.50.720">
    <property type="entry name" value="NAD(P)-binding Rossmann-like Domain"/>
    <property type="match status" value="2"/>
</dbReference>
<organism evidence="2 3">
    <name type="scientific">Micromonospora inyonensis</name>
    <dbReference type="NCBI Taxonomy" id="47866"/>
    <lineage>
        <taxon>Bacteria</taxon>
        <taxon>Bacillati</taxon>
        <taxon>Actinomycetota</taxon>
        <taxon>Actinomycetes</taxon>
        <taxon>Micromonosporales</taxon>
        <taxon>Micromonosporaceae</taxon>
        <taxon>Micromonospora</taxon>
    </lineage>
</organism>
<dbReference type="AlphaFoldDB" id="A0A1C6RRK2"/>
<reference evidence="3" key="1">
    <citation type="submission" date="2016-06" db="EMBL/GenBank/DDBJ databases">
        <authorList>
            <person name="Varghese N."/>
        </authorList>
    </citation>
    <scope>NUCLEOTIDE SEQUENCE [LARGE SCALE GENOMIC DNA]</scope>
    <source>
        <strain evidence="3">DSM 46123</strain>
    </source>
</reference>
<keyword evidence="3" id="KW-1185">Reference proteome</keyword>
<dbReference type="PANTHER" id="PTHR43245">
    <property type="entry name" value="BIFUNCTIONAL POLYMYXIN RESISTANCE PROTEIN ARNA"/>
    <property type="match status" value="1"/>
</dbReference>
<proteinExistence type="predicted"/>
<evidence type="ECO:0000313" key="3">
    <source>
        <dbReference type="Proteomes" id="UP000198906"/>
    </source>
</evidence>
<dbReference type="Pfam" id="PF01370">
    <property type="entry name" value="Epimerase"/>
    <property type="match status" value="1"/>
</dbReference>
<evidence type="ECO:0000313" key="2">
    <source>
        <dbReference type="EMBL" id="SCL19848.1"/>
    </source>
</evidence>
<dbReference type="PANTHER" id="PTHR43245:SF13">
    <property type="entry name" value="UDP-D-APIOSE_UDP-D-XYLOSE SYNTHASE 2"/>
    <property type="match status" value="1"/>
</dbReference>
<name>A0A1C6RRK2_9ACTN</name>
<dbReference type="SUPFAM" id="SSF51735">
    <property type="entry name" value="NAD(P)-binding Rossmann-fold domains"/>
    <property type="match status" value="1"/>
</dbReference>
<dbReference type="InterPro" id="IPR050177">
    <property type="entry name" value="Lipid_A_modif_metabolic_enz"/>
</dbReference>
<dbReference type="InterPro" id="IPR001509">
    <property type="entry name" value="Epimerase_deHydtase"/>
</dbReference>
<protein>
    <submittedName>
        <fullName evidence="2">2'-hydroxyisoflavone reductase</fullName>
    </submittedName>
</protein>
<gene>
    <name evidence="2" type="ORF">GA0074694_2833</name>
</gene>
<evidence type="ECO:0000259" key="1">
    <source>
        <dbReference type="Pfam" id="PF01370"/>
    </source>
</evidence>
<accession>A0A1C6RRK2</accession>
<dbReference type="STRING" id="47866.GA0074694_2833"/>
<dbReference type="EMBL" id="FMHU01000001">
    <property type="protein sequence ID" value="SCL19848.1"/>
    <property type="molecule type" value="Genomic_DNA"/>
</dbReference>
<dbReference type="InterPro" id="IPR036291">
    <property type="entry name" value="NAD(P)-bd_dom_sf"/>
</dbReference>